<feature type="domain" description="Integrase catalytic" evidence="1">
    <location>
        <begin position="1"/>
        <end position="66"/>
    </location>
</feature>
<dbReference type="Gene3D" id="3.30.420.10">
    <property type="entry name" value="Ribonuclease H-like superfamily/Ribonuclease H"/>
    <property type="match status" value="1"/>
</dbReference>
<dbReference type="InterPro" id="IPR052160">
    <property type="entry name" value="Gypsy_RT_Integrase-like"/>
</dbReference>
<name>I1Q2D3_ORYGL</name>
<dbReference type="AlphaFoldDB" id="I1Q2D3"/>
<reference evidence="2" key="1">
    <citation type="submission" date="2015-06" db="UniProtKB">
        <authorList>
            <consortium name="EnsemblPlants"/>
        </authorList>
    </citation>
    <scope>IDENTIFICATION</scope>
</reference>
<evidence type="ECO:0000313" key="2">
    <source>
        <dbReference type="EnsemblPlants" id="ORGLA06G0129600.1"/>
    </source>
</evidence>
<dbReference type="InterPro" id="IPR036397">
    <property type="entry name" value="RNaseH_sf"/>
</dbReference>
<dbReference type="EnsemblPlants" id="ORGLA06G0129600.1">
    <property type="protein sequence ID" value="ORGLA06G0129600.1"/>
    <property type="gene ID" value="ORGLA06G0129600"/>
</dbReference>
<dbReference type="GO" id="GO:0003676">
    <property type="term" value="F:nucleic acid binding"/>
    <property type="evidence" value="ECO:0007669"/>
    <property type="project" value="InterPro"/>
</dbReference>
<dbReference type="Proteomes" id="UP000007306">
    <property type="component" value="Chromosome 6"/>
</dbReference>
<dbReference type="SUPFAM" id="SSF53098">
    <property type="entry name" value="Ribonuclease H-like"/>
    <property type="match status" value="1"/>
</dbReference>
<proteinExistence type="predicted"/>
<organism evidence="2 3">
    <name type="scientific">Oryza glaberrima</name>
    <name type="common">African rice</name>
    <dbReference type="NCBI Taxonomy" id="4538"/>
    <lineage>
        <taxon>Eukaryota</taxon>
        <taxon>Viridiplantae</taxon>
        <taxon>Streptophyta</taxon>
        <taxon>Embryophyta</taxon>
        <taxon>Tracheophyta</taxon>
        <taxon>Spermatophyta</taxon>
        <taxon>Magnoliopsida</taxon>
        <taxon>Liliopsida</taxon>
        <taxon>Poales</taxon>
        <taxon>Poaceae</taxon>
        <taxon>BOP clade</taxon>
        <taxon>Oryzoideae</taxon>
        <taxon>Oryzeae</taxon>
        <taxon>Oryzinae</taxon>
        <taxon>Oryza</taxon>
    </lineage>
</organism>
<dbReference type="OMA" id="RKASHFG"/>
<dbReference type="HOGENOM" id="CLU_186505_0_0_1"/>
<evidence type="ECO:0000259" key="1">
    <source>
        <dbReference type="PROSITE" id="PS50994"/>
    </source>
</evidence>
<sequence>MSSSYHPQTDGQTERLNQCLEAYLRCTVYSCPTQWSQWLSQAQFGYNTSFHSALGKTPYEVLFARKASHFGLTDLGQSTVPDIQVWL</sequence>
<dbReference type="PROSITE" id="PS50994">
    <property type="entry name" value="INTEGRASE"/>
    <property type="match status" value="1"/>
</dbReference>
<dbReference type="STRING" id="4538.I1Q2D3"/>
<dbReference type="GO" id="GO:0015074">
    <property type="term" value="P:DNA integration"/>
    <property type="evidence" value="ECO:0007669"/>
    <property type="project" value="InterPro"/>
</dbReference>
<dbReference type="InterPro" id="IPR001584">
    <property type="entry name" value="Integrase_cat-core"/>
</dbReference>
<evidence type="ECO:0000313" key="3">
    <source>
        <dbReference type="Proteomes" id="UP000007306"/>
    </source>
</evidence>
<reference evidence="2 3" key="2">
    <citation type="submission" date="2018-04" db="EMBL/GenBank/DDBJ databases">
        <title>OglaRS2 (Oryza glaberrima Reference Sequence Version 2).</title>
        <authorList>
            <person name="Zhang J."/>
            <person name="Kudrna D."/>
            <person name="Lee S."/>
            <person name="Talag J."/>
            <person name="Rajasekar S."/>
            <person name="Wing R.A."/>
        </authorList>
    </citation>
    <scope>NUCLEOTIDE SEQUENCE [LARGE SCALE GENOMIC DNA]</scope>
    <source>
        <strain evidence="2 3">cv. IRGC 96717</strain>
    </source>
</reference>
<protein>
    <recommendedName>
        <fullName evidence="1">Integrase catalytic domain-containing protein</fullName>
    </recommendedName>
</protein>
<dbReference type="InterPro" id="IPR012337">
    <property type="entry name" value="RNaseH-like_sf"/>
</dbReference>
<accession>I1Q2D3</accession>
<dbReference type="eggNOG" id="KOG0017">
    <property type="taxonomic scope" value="Eukaryota"/>
</dbReference>
<dbReference type="Gramene" id="ORGLA06G0129600.1">
    <property type="protein sequence ID" value="ORGLA06G0129600.1"/>
    <property type="gene ID" value="ORGLA06G0129600"/>
</dbReference>
<keyword evidence="3" id="KW-1185">Reference proteome</keyword>
<dbReference type="PANTHER" id="PTHR47266">
    <property type="entry name" value="ENDONUCLEASE-RELATED"/>
    <property type="match status" value="1"/>
</dbReference>